<comment type="caution">
    <text evidence="2">The sequence shown here is derived from an EMBL/GenBank/DDBJ whole genome shotgun (WGS) entry which is preliminary data.</text>
</comment>
<dbReference type="EMBL" id="PEKT03000002">
    <property type="protein sequence ID" value="KAK8441091.1"/>
    <property type="molecule type" value="Genomic_DNA"/>
</dbReference>
<reference evidence="1 3" key="3">
    <citation type="journal article" date="2018" name="Nat. Commun.">
        <title>Genomic insights into multidrug-resistance, mating and virulence in Candida auris and related emerging species.</title>
        <authorList>
            <person name="Munoz J.F."/>
            <person name="Gade L."/>
            <person name="Chow N.A."/>
            <person name="Loparev V.N."/>
            <person name="Juieng P."/>
            <person name="Berkow E.L."/>
            <person name="Farrer R.A."/>
            <person name="Litvintseva A.P."/>
            <person name="Cuomo C.A."/>
        </authorList>
    </citation>
    <scope>GENOME REANNOTATION</scope>
    <source>
        <strain evidence="1 3">B8441</strain>
    </source>
</reference>
<name>A0A2H1A7Y2_CANAR</name>
<keyword evidence="3" id="KW-1185">Reference proteome</keyword>
<protein>
    <submittedName>
        <fullName evidence="2">Uncharacterized protein</fullName>
    </submittedName>
</protein>
<reference evidence="1" key="4">
    <citation type="submission" date="2024-03" db="EMBL/GenBank/DDBJ databases">
        <title>Improved genome assembly of Candida auris strain B8441 and annotation of B11205.</title>
        <authorList>
            <person name="Cauldron N.C."/>
            <person name="Shea T."/>
            <person name="Cuomo C.A."/>
        </authorList>
    </citation>
    <scope>NUCLEOTIDE SEQUENCE</scope>
    <source>
        <strain evidence="1">B8441</strain>
    </source>
</reference>
<dbReference type="AlphaFoldDB" id="A0A2H1A7Y2"/>
<sequence length="96" mass="11056">MKLPPSSPMSHKVVVGTLATVVGAYAFWQVGRDFQFVKFEPRSPEEIEKRRKEGVGLEIRSLETRSLEYTPEAKARMRAKFEEAKRQQKDEKESGK</sequence>
<dbReference type="EMBL" id="PEKT02000001">
    <property type="protein sequence ID" value="PIS58978.1"/>
    <property type="molecule type" value="Genomic_DNA"/>
</dbReference>
<dbReference type="Proteomes" id="UP000230249">
    <property type="component" value="Unassembled WGS sequence"/>
</dbReference>
<proteinExistence type="predicted"/>
<evidence type="ECO:0000313" key="1">
    <source>
        <dbReference type="EMBL" id="KAK8441091.1"/>
    </source>
</evidence>
<evidence type="ECO:0000313" key="3">
    <source>
        <dbReference type="Proteomes" id="UP000230249"/>
    </source>
</evidence>
<dbReference type="VEuPathDB" id="FungiDB:CJI96_0001158"/>
<dbReference type="VEuPathDB" id="FungiDB:CJJ07_002282"/>
<dbReference type="VEuPathDB" id="FungiDB:CJI97_000439"/>
<accession>A0A2H1A7Y2</accession>
<dbReference type="VEuPathDB" id="FungiDB:QG37_08017"/>
<reference evidence="2" key="2">
    <citation type="submission" date="2017-11" db="EMBL/GenBank/DDBJ databases">
        <title>Candida auris genome assembly and annotation.</title>
        <authorList>
            <person name="Munoz J.F."/>
            <person name="Gade L.G."/>
            <person name="Chow N.A."/>
            <person name="Litvintseva A.P."/>
            <person name="Loparev V.N."/>
            <person name="Cuomo C.A."/>
        </authorList>
    </citation>
    <scope>NUCLEOTIDE SEQUENCE</scope>
    <source>
        <strain evidence="2">B8441</strain>
    </source>
</reference>
<evidence type="ECO:0000313" key="2">
    <source>
        <dbReference type="EMBL" id="PIS58978.1"/>
    </source>
</evidence>
<dbReference type="VEuPathDB" id="FungiDB:CJJ09_002407"/>
<reference evidence="2 3" key="1">
    <citation type="journal article" date="2017" name="Clin. Infect. Dis.">
        <title>Simultaneous emergence of multidrug-resistant Candida auris on 3 continents confirmed by whole-genome sequencing and epidemiological analyses.</title>
        <authorList>
            <person name="Lockhart S.R."/>
            <person name="Etienne K.A."/>
            <person name="Vallabhaneni S."/>
            <person name="Farooqi J."/>
            <person name="Chowdhary A."/>
            <person name="Govender N.P."/>
            <person name="Colombo A.L."/>
            <person name="Calvo B."/>
            <person name="Cuomo C.A."/>
            <person name="Desjardins C.A."/>
            <person name="Berkow E.L."/>
            <person name="Castanheira M."/>
            <person name="Magobo R.E."/>
            <person name="Jabeen K."/>
            <person name="Asghar R.J."/>
            <person name="Meis J.F."/>
            <person name="Jackson B."/>
            <person name="Chiller T."/>
            <person name="Litvintseva A.P."/>
        </authorList>
    </citation>
    <scope>NUCLEOTIDE SEQUENCE [LARGE SCALE GENOMIC DNA]</scope>
    <source>
        <strain evidence="2 3">B8441</strain>
    </source>
</reference>
<dbReference type="OMA" id="GAPMSHK"/>
<dbReference type="VEuPathDB" id="FungiDB:B9J08_000439"/>
<organism evidence="2">
    <name type="scientific">Candidozyma auris</name>
    <name type="common">Yeast</name>
    <name type="synonym">Candida auris</name>
    <dbReference type="NCBI Taxonomy" id="498019"/>
    <lineage>
        <taxon>Eukaryota</taxon>
        <taxon>Fungi</taxon>
        <taxon>Dikarya</taxon>
        <taxon>Ascomycota</taxon>
        <taxon>Saccharomycotina</taxon>
        <taxon>Pichiomycetes</taxon>
        <taxon>Metschnikowiaceae</taxon>
        <taxon>Candidozyma</taxon>
    </lineage>
</organism>
<gene>
    <name evidence="2" type="ORF">B9J08_000439</name>
    <name evidence="1" type="ORF">B9J08_02397</name>
</gene>